<evidence type="ECO:0000256" key="8">
    <source>
        <dbReference type="ARBA" id="ARBA00023136"/>
    </source>
</evidence>
<dbReference type="GO" id="GO:0005524">
    <property type="term" value="F:ATP binding"/>
    <property type="evidence" value="ECO:0007669"/>
    <property type="project" value="UniProtKB-KW"/>
</dbReference>
<name>A0AAJ6HP44_9ACTN</name>
<accession>A0AAJ6HP44</accession>
<dbReference type="Pfam" id="PF00005">
    <property type="entry name" value="ABC_tran"/>
    <property type="match status" value="2"/>
</dbReference>
<dbReference type="SMART" id="SM00382">
    <property type="entry name" value="AAA"/>
    <property type="match status" value="2"/>
</dbReference>
<evidence type="ECO:0000256" key="3">
    <source>
        <dbReference type="ARBA" id="ARBA00022475"/>
    </source>
</evidence>
<dbReference type="InterPro" id="IPR027417">
    <property type="entry name" value="P-loop_NTPase"/>
</dbReference>
<keyword evidence="7" id="KW-1278">Translocase</keyword>
<evidence type="ECO:0000256" key="2">
    <source>
        <dbReference type="ARBA" id="ARBA00022448"/>
    </source>
</evidence>
<evidence type="ECO:0000256" key="7">
    <source>
        <dbReference type="ARBA" id="ARBA00022967"/>
    </source>
</evidence>
<dbReference type="KEGG" id="mprn:Q3V37_19640"/>
<dbReference type="InterPro" id="IPR017871">
    <property type="entry name" value="ABC_transporter-like_CS"/>
</dbReference>
<dbReference type="PROSITE" id="PS00211">
    <property type="entry name" value="ABC_TRANSPORTER_1"/>
    <property type="match status" value="1"/>
</dbReference>
<keyword evidence="6 10" id="KW-0067">ATP-binding</keyword>
<dbReference type="InterPro" id="IPR050107">
    <property type="entry name" value="ABC_carbohydrate_import_ATPase"/>
</dbReference>
<dbReference type="GO" id="GO:0016887">
    <property type="term" value="F:ATP hydrolysis activity"/>
    <property type="evidence" value="ECO:0007669"/>
    <property type="project" value="InterPro"/>
</dbReference>
<keyword evidence="8" id="KW-0472">Membrane</keyword>
<organism evidence="10 11">
    <name type="scientific">Micromonospora profundi</name>
    <dbReference type="NCBI Taxonomy" id="1420889"/>
    <lineage>
        <taxon>Bacteria</taxon>
        <taxon>Bacillati</taxon>
        <taxon>Actinomycetota</taxon>
        <taxon>Actinomycetes</taxon>
        <taxon>Micromonosporales</taxon>
        <taxon>Micromonosporaceae</taxon>
        <taxon>Micromonospora</taxon>
    </lineage>
</organism>
<reference evidence="10 11" key="1">
    <citation type="submission" date="2023-07" db="EMBL/GenBank/DDBJ databases">
        <title>Micromonospora profundi TRM 95458 converts glycerol to a new osmotic compound.</title>
        <authorList>
            <person name="Lu D."/>
        </authorList>
    </citation>
    <scope>NUCLEOTIDE SEQUENCE [LARGE SCALE GENOMIC DNA]</scope>
    <source>
        <strain evidence="10 11">TRM95458</strain>
    </source>
</reference>
<dbReference type="PANTHER" id="PTHR43790:SF9">
    <property type="entry name" value="GALACTOFURANOSE TRANSPORTER ATP-BINDING PROTEIN YTFR"/>
    <property type="match status" value="1"/>
</dbReference>
<dbReference type="PANTHER" id="PTHR43790">
    <property type="entry name" value="CARBOHYDRATE TRANSPORT ATP-BINDING PROTEIN MG119-RELATED"/>
    <property type="match status" value="1"/>
</dbReference>
<keyword evidence="5" id="KW-0547">Nucleotide-binding</keyword>
<dbReference type="PROSITE" id="PS50893">
    <property type="entry name" value="ABC_TRANSPORTER_2"/>
    <property type="match status" value="2"/>
</dbReference>
<proteinExistence type="predicted"/>
<comment type="subcellular location">
    <subcellularLocation>
        <location evidence="1">Cell membrane</location>
        <topology evidence="1">Peripheral membrane protein</topology>
    </subcellularLocation>
</comment>
<keyword evidence="11" id="KW-1185">Reference proteome</keyword>
<dbReference type="EMBL" id="CP130472">
    <property type="protein sequence ID" value="WLS43612.1"/>
    <property type="molecule type" value="Genomic_DNA"/>
</dbReference>
<evidence type="ECO:0000313" key="10">
    <source>
        <dbReference type="EMBL" id="WLS43612.1"/>
    </source>
</evidence>
<sequence length="503" mass="53834">MSDPRPAPLLALRGIGKSFLGVRVLDGVDVDVAPGEVHAVVGENGAGKSTLMKIVSGAYAPDEGAVEFDGQSRAFRGPRDAQRAGVGIIHQEFNLLPERTVAENVYLGHEPTRRGLVDRREMLDRTRRLLASIGETTLPADAPVGRLGVAQQQVVEIAKALALDARLLIMDEPTAALADHEVELLYGLVRRLQERGIGLLYVSHRLTEVFDLSSRITVLKDGRRVTTVDTAATTADELVRHMVGRELSSYYPARAAPEDVGEVRLTVRDAGNRKLRGVTLDLRAGEVLGVGGLQGSGRSALARALFGVAPFTSGEVTLDGRPVRLRSARAAMRAGIAYVTEDRKGEGIVARQSVLDNALLASRAVFATRSGRAARTIKVRELLAAVQVRSAGDDQEIRFLSGGNQQKVVLARWLAIDPRILLFDEPTRGIDVGAKSAIHDLVRSLARDGAAVLMISSELPELLGMSDRIIVLRDGRVAGELPAGATEEDVVALAVGTVAEVVQ</sequence>
<evidence type="ECO:0000256" key="5">
    <source>
        <dbReference type="ARBA" id="ARBA00022741"/>
    </source>
</evidence>
<dbReference type="AlphaFoldDB" id="A0AAJ6HP44"/>
<dbReference type="InterPro" id="IPR003593">
    <property type="entry name" value="AAA+_ATPase"/>
</dbReference>
<keyword evidence="3" id="KW-1003">Cell membrane</keyword>
<gene>
    <name evidence="10" type="ORF">Q3V37_19640</name>
</gene>
<dbReference type="RefSeq" id="WP_306271082.1">
    <property type="nucleotide sequence ID" value="NZ_CP130472.1"/>
</dbReference>
<evidence type="ECO:0000256" key="6">
    <source>
        <dbReference type="ARBA" id="ARBA00022840"/>
    </source>
</evidence>
<dbReference type="InterPro" id="IPR003439">
    <property type="entry name" value="ABC_transporter-like_ATP-bd"/>
</dbReference>
<dbReference type="Gene3D" id="3.40.50.300">
    <property type="entry name" value="P-loop containing nucleotide triphosphate hydrolases"/>
    <property type="match status" value="2"/>
</dbReference>
<evidence type="ECO:0000256" key="4">
    <source>
        <dbReference type="ARBA" id="ARBA00022737"/>
    </source>
</evidence>
<feature type="domain" description="ABC transporter" evidence="9">
    <location>
        <begin position="10"/>
        <end position="246"/>
    </location>
</feature>
<keyword evidence="4" id="KW-0677">Repeat</keyword>
<dbReference type="FunFam" id="3.40.50.300:FF:000127">
    <property type="entry name" value="Ribose import ATP-binding protein RbsA"/>
    <property type="match status" value="1"/>
</dbReference>
<dbReference type="Proteomes" id="UP001235874">
    <property type="component" value="Chromosome"/>
</dbReference>
<dbReference type="CDD" id="cd03215">
    <property type="entry name" value="ABC_Carb_Monos_II"/>
    <property type="match status" value="1"/>
</dbReference>
<evidence type="ECO:0000256" key="1">
    <source>
        <dbReference type="ARBA" id="ARBA00004202"/>
    </source>
</evidence>
<protein>
    <submittedName>
        <fullName evidence="10">Sugar ABC transporter ATP-binding protein</fullName>
    </submittedName>
</protein>
<dbReference type="GO" id="GO:0005886">
    <property type="term" value="C:plasma membrane"/>
    <property type="evidence" value="ECO:0007669"/>
    <property type="project" value="UniProtKB-SubCell"/>
</dbReference>
<feature type="domain" description="ABC transporter" evidence="9">
    <location>
        <begin position="255"/>
        <end position="499"/>
    </location>
</feature>
<evidence type="ECO:0000259" key="9">
    <source>
        <dbReference type="PROSITE" id="PS50893"/>
    </source>
</evidence>
<keyword evidence="2" id="KW-0813">Transport</keyword>
<dbReference type="CDD" id="cd03216">
    <property type="entry name" value="ABC_Carb_Monos_I"/>
    <property type="match status" value="1"/>
</dbReference>
<dbReference type="SUPFAM" id="SSF52540">
    <property type="entry name" value="P-loop containing nucleoside triphosphate hydrolases"/>
    <property type="match status" value="2"/>
</dbReference>
<evidence type="ECO:0000313" key="11">
    <source>
        <dbReference type="Proteomes" id="UP001235874"/>
    </source>
</evidence>